<feature type="transmembrane region" description="Helical" evidence="1">
    <location>
        <begin position="290"/>
        <end position="315"/>
    </location>
</feature>
<dbReference type="OrthoDB" id="936260at2"/>
<evidence type="ECO:0000313" key="2">
    <source>
        <dbReference type="EMBL" id="REA58404.1"/>
    </source>
</evidence>
<keyword evidence="1" id="KW-0472">Membrane</keyword>
<feature type="transmembrane region" description="Helical" evidence="1">
    <location>
        <begin position="231"/>
        <end position="254"/>
    </location>
</feature>
<organism evidence="2 3">
    <name type="scientific">Dyadobacter luteus</name>
    <dbReference type="NCBI Taxonomy" id="2259619"/>
    <lineage>
        <taxon>Bacteria</taxon>
        <taxon>Pseudomonadati</taxon>
        <taxon>Bacteroidota</taxon>
        <taxon>Cytophagia</taxon>
        <taxon>Cytophagales</taxon>
        <taxon>Spirosomataceae</taxon>
        <taxon>Dyadobacter</taxon>
    </lineage>
</organism>
<feature type="transmembrane region" description="Helical" evidence="1">
    <location>
        <begin position="144"/>
        <end position="161"/>
    </location>
</feature>
<evidence type="ECO:0008006" key="4">
    <source>
        <dbReference type="Google" id="ProtNLM"/>
    </source>
</evidence>
<dbReference type="EMBL" id="QNUL01000021">
    <property type="protein sequence ID" value="REA58404.1"/>
    <property type="molecule type" value="Genomic_DNA"/>
</dbReference>
<name>A0A3D8Y9S5_9BACT</name>
<feature type="transmembrane region" description="Helical" evidence="1">
    <location>
        <begin position="266"/>
        <end position="284"/>
    </location>
</feature>
<feature type="transmembrane region" description="Helical" evidence="1">
    <location>
        <begin position="195"/>
        <end position="225"/>
    </location>
</feature>
<reference evidence="2 3" key="1">
    <citation type="submission" date="2018-07" db="EMBL/GenBank/DDBJ databases">
        <title>Dyadobacter roseus sp. nov., isolated from rose rhizosphere soil.</title>
        <authorList>
            <person name="Chen L."/>
        </authorList>
    </citation>
    <scope>NUCLEOTIDE SEQUENCE [LARGE SCALE GENOMIC DNA]</scope>
    <source>
        <strain evidence="2 3">RS19</strain>
    </source>
</reference>
<keyword evidence="1" id="KW-0812">Transmembrane</keyword>
<feature type="transmembrane region" description="Helical" evidence="1">
    <location>
        <begin position="103"/>
        <end position="132"/>
    </location>
</feature>
<gene>
    <name evidence="2" type="ORF">DSL64_21050</name>
</gene>
<dbReference type="AlphaFoldDB" id="A0A3D8Y9S5"/>
<feature type="transmembrane region" description="Helical" evidence="1">
    <location>
        <begin position="394"/>
        <end position="411"/>
    </location>
</feature>
<feature type="transmembrane region" description="Helical" evidence="1">
    <location>
        <begin position="6"/>
        <end position="26"/>
    </location>
</feature>
<protein>
    <recommendedName>
        <fullName evidence="4">Glycosyltransferase RgtA/B/C/D-like domain-containing protein</fullName>
    </recommendedName>
</protein>
<evidence type="ECO:0000256" key="1">
    <source>
        <dbReference type="SAM" id="Phobius"/>
    </source>
</evidence>
<evidence type="ECO:0000313" key="3">
    <source>
        <dbReference type="Proteomes" id="UP000256373"/>
    </source>
</evidence>
<feature type="transmembrane region" description="Helical" evidence="1">
    <location>
        <begin position="327"/>
        <end position="346"/>
    </location>
</feature>
<keyword evidence="3" id="KW-1185">Reference proteome</keyword>
<feature type="transmembrane region" description="Helical" evidence="1">
    <location>
        <begin position="167"/>
        <end position="188"/>
    </location>
</feature>
<keyword evidence="1" id="KW-1133">Transmembrane helix</keyword>
<feature type="transmembrane region" description="Helical" evidence="1">
    <location>
        <begin position="366"/>
        <end position="382"/>
    </location>
</feature>
<dbReference type="Proteomes" id="UP000256373">
    <property type="component" value="Unassembled WGS sequence"/>
</dbReference>
<comment type="caution">
    <text evidence="2">The sequence shown here is derived from an EMBL/GenBank/DDBJ whole genome shotgun (WGS) entry which is preliminary data.</text>
</comment>
<feature type="transmembrane region" description="Helical" evidence="1">
    <location>
        <begin position="38"/>
        <end position="58"/>
    </location>
</feature>
<sequence length="603" mass="69064">MLHNPFLFEYFGLILVLLLLFGATFVSDKLKALRPWVAGGLIIAPVVYFYLILSAHLVNVPFTDDYNLLETIYKFRQETNFVESMKFLFEQINQHRFPFERTIMLIMVFFTGTVNIKVQILVGNMFMLGILFMFFRSLKKEDISWYYFIPVPYILFNLVYFENAFWGIAAIQNTPLLFFAFLSAYGLGRNDQKGLVIGIVAAIVTTYISGSGMLTWISGALILILQRRFSLLFQWAIAAAAVIAFYFLFDYHFITSEAEKPWKHPIYNLIFALGFWGNAFYLDIPHPSIPGFYTDMILCVLAGAVIGLIMLMWLLRSLSNARLHWTHWLILGALMFVIGTGCMFVLSRPLSNWMMHGGKLLSRRYMIFGIAGLATAYVALIIMTKGIRQLQPGIAIFSMLVFLSLHVVSYFKSIPQLRKQYEELSLDGYFFQNFSTFLTTGNNFGDIPFWNHPTRMKELVSSIEKDGLSKLYESNQFPAQQLLIKKTGNRQQSYQAKTGVSVLMRANEEALPPKSICLSAESQNGVAPSYFVLNSDKYTILLPALPVPHSVSDFLTTRTYYQPLYEYTLFRNKLPAGNFSLWMMSKQEGKWISNPTGKTLLLY</sequence>
<accession>A0A3D8Y9S5</accession>
<proteinExistence type="predicted"/>